<dbReference type="GO" id="GO:0006281">
    <property type="term" value="P:DNA repair"/>
    <property type="evidence" value="ECO:0007669"/>
    <property type="project" value="TreeGrafter"/>
</dbReference>
<sequence length="169" mass="19085">MAIIFDLDQTLIESHSAETHRRARKWDVVYSMIPNLRPFDGIPELLDKLNTKSIPYGIVTSSPASYCNRIIKHWNWKAHFTVCYHDTQRRKPYPDPINLGVAKLGLPKETVIAIGDDPNDIRSVRSAGVVSAGALWGAKDPQALINSSPDYIFNTTEEMVKFLKGRYSL</sequence>
<dbReference type="Proteomes" id="UP000681162">
    <property type="component" value="Unassembled WGS sequence"/>
</dbReference>
<dbReference type="EMBL" id="BORR01000002">
    <property type="protein sequence ID" value="GIO35750.1"/>
    <property type="molecule type" value="Genomic_DNA"/>
</dbReference>
<dbReference type="RefSeq" id="WP_212938155.1">
    <property type="nucleotide sequence ID" value="NZ_BORR01000002.1"/>
</dbReference>
<evidence type="ECO:0000313" key="2">
    <source>
        <dbReference type="Proteomes" id="UP000681162"/>
    </source>
</evidence>
<evidence type="ECO:0000313" key="1">
    <source>
        <dbReference type="EMBL" id="GIO35750.1"/>
    </source>
</evidence>
<keyword evidence="2" id="KW-1185">Reference proteome</keyword>
<name>A0A919XSQ7_9BACL</name>
<dbReference type="Gene3D" id="3.40.50.1000">
    <property type="entry name" value="HAD superfamily/HAD-like"/>
    <property type="match status" value="1"/>
</dbReference>
<dbReference type="PANTHER" id="PTHR43434">
    <property type="entry name" value="PHOSPHOGLYCOLATE PHOSPHATASE"/>
    <property type="match status" value="1"/>
</dbReference>
<dbReference type="InterPro" id="IPR023214">
    <property type="entry name" value="HAD_sf"/>
</dbReference>
<accession>A0A919XSQ7</accession>
<dbReference type="InterPro" id="IPR050155">
    <property type="entry name" value="HAD-like_hydrolase_sf"/>
</dbReference>
<dbReference type="SUPFAM" id="SSF56784">
    <property type="entry name" value="HAD-like"/>
    <property type="match status" value="1"/>
</dbReference>
<evidence type="ECO:0008006" key="3">
    <source>
        <dbReference type="Google" id="ProtNLM"/>
    </source>
</evidence>
<organism evidence="1 2">
    <name type="scientific">Paenibacillus antibioticophila</name>
    <dbReference type="NCBI Taxonomy" id="1274374"/>
    <lineage>
        <taxon>Bacteria</taxon>
        <taxon>Bacillati</taxon>
        <taxon>Bacillota</taxon>
        <taxon>Bacilli</taxon>
        <taxon>Bacillales</taxon>
        <taxon>Paenibacillaceae</taxon>
        <taxon>Paenibacillus</taxon>
    </lineage>
</organism>
<dbReference type="PANTHER" id="PTHR43434:SF1">
    <property type="entry name" value="PHOSPHOGLYCOLATE PHOSPHATASE"/>
    <property type="match status" value="1"/>
</dbReference>
<gene>
    <name evidence="1" type="ORF">J41TS12_06110</name>
</gene>
<proteinExistence type="predicted"/>
<protein>
    <recommendedName>
        <fullName evidence="3">HAD family hydrolase</fullName>
    </recommendedName>
</protein>
<reference evidence="1 2" key="1">
    <citation type="submission" date="2021-03" db="EMBL/GenBank/DDBJ databases">
        <title>Antimicrobial resistance genes in bacteria isolated from Japanese honey, and their potential for conferring macrolide and lincosamide resistance in the American foulbrood pathogen Paenibacillus larvae.</title>
        <authorList>
            <person name="Okamoto M."/>
            <person name="Kumagai M."/>
            <person name="Kanamori H."/>
            <person name="Takamatsu D."/>
        </authorList>
    </citation>
    <scope>NUCLEOTIDE SEQUENCE [LARGE SCALE GENOMIC DNA]</scope>
    <source>
        <strain evidence="1 2">J41TS12</strain>
    </source>
</reference>
<dbReference type="GO" id="GO:0005829">
    <property type="term" value="C:cytosol"/>
    <property type="evidence" value="ECO:0007669"/>
    <property type="project" value="TreeGrafter"/>
</dbReference>
<dbReference type="GO" id="GO:0008967">
    <property type="term" value="F:phosphoglycolate phosphatase activity"/>
    <property type="evidence" value="ECO:0007669"/>
    <property type="project" value="TreeGrafter"/>
</dbReference>
<dbReference type="InterPro" id="IPR036412">
    <property type="entry name" value="HAD-like_sf"/>
</dbReference>
<dbReference type="InterPro" id="IPR041492">
    <property type="entry name" value="HAD_2"/>
</dbReference>
<dbReference type="Pfam" id="PF13419">
    <property type="entry name" value="HAD_2"/>
    <property type="match status" value="1"/>
</dbReference>
<dbReference type="AlphaFoldDB" id="A0A919XSQ7"/>
<comment type="caution">
    <text evidence="1">The sequence shown here is derived from an EMBL/GenBank/DDBJ whole genome shotgun (WGS) entry which is preliminary data.</text>
</comment>